<feature type="region of interest" description="Disordered" evidence="2">
    <location>
        <begin position="39"/>
        <end position="75"/>
    </location>
</feature>
<evidence type="ECO:0000313" key="3">
    <source>
        <dbReference type="EMBL" id="CAK8683294.1"/>
    </source>
</evidence>
<gene>
    <name evidence="3" type="ORF">CVLEPA_LOCUS14381</name>
</gene>
<dbReference type="InterPro" id="IPR028197">
    <property type="entry name" value="Syntaphilin/Syntabulin"/>
</dbReference>
<sequence length="952" mass="106568">MTESTNKKSNESRGKSAVVYHQASEDRTDKLLHPLIHTAASNDQLTSKSHHKSKKSTEEVILHDKNSSAYTHQSKSISKLKRKLPRPSTANFDQIFKLNFKMLSNRKSKSKSLAGSRPLVSKSTDVSNEPKLKRPQNVALHRKVASTEITYSRNLATSTSVNRFGFSTSAPNTPLPVQGKKVCPLKKKYNTLPTPKRSLNEKDIASSTIYVCPVYHRNEKWKPQDSKSAFESTSLHLCEQAAHLKTSQESLVSQASNSYKALSGVPLMRSNRAGCNIRSNFERPQKINSPRRSLSRNTSSTNSLVTTPVSSTSSKKLSSSCHRRNAVARPEKTNQSLKFASTVFTKSHLSSKSAAAFPLQRSVRCNSSSLCIEPQRCTSRSDNTIVSGPRTDVQTHKKASSFEVNALRKCVSLEDTNKLDNSGTLQTLRRDNRCRNSRRKLNRAISSQPDVLKSVDLDQDIIKQKTTRTNNISCSYFEAGLVHFQPQLSCSESCLEAEANKKDHLVLGFLAPKKCGVESLHQHCTGMDDNFASLICDKSQDGSNIFEPNEESFSVPSTSNDATKLAVNSGIYENKDTNTLHGLCSSLEDLNSNHTSTCSLASEGFYTGFESNSITDTFRQTIKTRSASSTPKRIPVTPTSCHTWHRNRSFFLRLTESRRKQHKREWEKRKSNMTWERYPFLQKDLAFQDISRELEDATNLIKIQQCQIIALKDEISHTRDGAIEEECSRVEAEIYRARAENECRIFKATIDELREMIKVKDSDELASMLQQFPCRTTVDGDLARQTANNGVHSLVNGLNLNLNGPITASLQVGESCDLGYFSMPLKSDTDAAEGEESSQNTFVRQVEPRLMTCNNGCVTSYSATGANRHEVACQTDDFSLANYNNSDLSNFYKYDTARCLFDAVFPQAMLALTIFNNTNACILDTERLISSHVIPSWKRMFSNVRLLYSSFS</sequence>
<feature type="compositionally biased region" description="Basic and acidic residues" evidence="2">
    <location>
        <begin position="55"/>
        <end position="66"/>
    </location>
</feature>
<proteinExistence type="predicted"/>
<feature type="coiled-coil region" evidence="1">
    <location>
        <begin position="694"/>
        <end position="756"/>
    </location>
</feature>
<evidence type="ECO:0000313" key="4">
    <source>
        <dbReference type="Proteomes" id="UP001642483"/>
    </source>
</evidence>
<feature type="compositionally biased region" description="Basic and acidic residues" evidence="2">
    <location>
        <begin position="1"/>
        <end position="14"/>
    </location>
</feature>
<protein>
    <submittedName>
        <fullName evidence="3">Uncharacterized protein</fullName>
    </submittedName>
</protein>
<feature type="region of interest" description="Disordered" evidence="2">
    <location>
        <begin position="109"/>
        <end position="130"/>
    </location>
</feature>
<feature type="region of interest" description="Disordered" evidence="2">
    <location>
        <begin position="278"/>
        <end position="333"/>
    </location>
</feature>
<dbReference type="Pfam" id="PF15290">
    <property type="entry name" value="Syntaphilin"/>
    <property type="match status" value="1"/>
</dbReference>
<accession>A0ABP0FXZ3</accession>
<feature type="compositionally biased region" description="Low complexity" evidence="2">
    <location>
        <begin position="288"/>
        <end position="320"/>
    </location>
</feature>
<reference evidence="3 4" key="1">
    <citation type="submission" date="2024-02" db="EMBL/GenBank/DDBJ databases">
        <authorList>
            <person name="Daric V."/>
            <person name="Darras S."/>
        </authorList>
    </citation>
    <scope>NUCLEOTIDE SEQUENCE [LARGE SCALE GENOMIC DNA]</scope>
</reference>
<feature type="region of interest" description="Disordered" evidence="2">
    <location>
        <begin position="1"/>
        <end position="26"/>
    </location>
</feature>
<keyword evidence="1" id="KW-0175">Coiled coil</keyword>
<evidence type="ECO:0000256" key="2">
    <source>
        <dbReference type="SAM" id="MobiDB-lite"/>
    </source>
</evidence>
<name>A0ABP0FXZ3_CLALP</name>
<dbReference type="Proteomes" id="UP001642483">
    <property type="component" value="Unassembled WGS sequence"/>
</dbReference>
<keyword evidence="4" id="KW-1185">Reference proteome</keyword>
<organism evidence="3 4">
    <name type="scientific">Clavelina lepadiformis</name>
    <name type="common">Light-bulb sea squirt</name>
    <name type="synonym">Ascidia lepadiformis</name>
    <dbReference type="NCBI Taxonomy" id="159417"/>
    <lineage>
        <taxon>Eukaryota</taxon>
        <taxon>Metazoa</taxon>
        <taxon>Chordata</taxon>
        <taxon>Tunicata</taxon>
        <taxon>Ascidiacea</taxon>
        <taxon>Aplousobranchia</taxon>
        <taxon>Clavelinidae</taxon>
        <taxon>Clavelina</taxon>
    </lineage>
</organism>
<evidence type="ECO:0000256" key="1">
    <source>
        <dbReference type="SAM" id="Coils"/>
    </source>
</evidence>
<comment type="caution">
    <text evidence="3">The sequence shown here is derived from an EMBL/GenBank/DDBJ whole genome shotgun (WGS) entry which is preliminary data.</text>
</comment>
<dbReference type="EMBL" id="CAWYQH010000097">
    <property type="protein sequence ID" value="CAK8683294.1"/>
    <property type="molecule type" value="Genomic_DNA"/>
</dbReference>